<dbReference type="PROSITE" id="PS00189">
    <property type="entry name" value="LIPOYL"/>
    <property type="match status" value="1"/>
</dbReference>
<dbReference type="InterPro" id="IPR004167">
    <property type="entry name" value="PSBD"/>
</dbReference>
<dbReference type="GO" id="GO:0016407">
    <property type="term" value="F:acetyltransferase activity"/>
    <property type="evidence" value="ECO:0007669"/>
    <property type="project" value="TreeGrafter"/>
</dbReference>
<evidence type="ECO:0000256" key="1">
    <source>
        <dbReference type="ARBA" id="ARBA00001938"/>
    </source>
</evidence>
<evidence type="ECO:0000256" key="6">
    <source>
        <dbReference type="ARBA" id="ARBA00023315"/>
    </source>
</evidence>
<dbReference type="SUPFAM" id="SSF52777">
    <property type="entry name" value="CoA-dependent acyltransferases"/>
    <property type="match status" value="1"/>
</dbReference>
<reference evidence="10" key="1">
    <citation type="journal article" date="2020" name="mSystems">
        <title>Genome- and Community-Level Interaction Insights into Carbon Utilization and Element Cycling Functions of Hydrothermarchaeota in Hydrothermal Sediment.</title>
        <authorList>
            <person name="Zhou Z."/>
            <person name="Liu Y."/>
            <person name="Xu W."/>
            <person name="Pan J."/>
            <person name="Luo Z.H."/>
            <person name="Li M."/>
        </authorList>
    </citation>
    <scope>NUCLEOTIDE SEQUENCE [LARGE SCALE GENOMIC DNA]</scope>
    <source>
        <strain evidence="10">SpSt-456</strain>
    </source>
</reference>
<dbReference type="PANTHER" id="PTHR43178">
    <property type="entry name" value="DIHYDROLIPOAMIDE ACETYLTRANSFERASE COMPONENT OF PYRUVATE DEHYDROGENASE COMPLEX"/>
    <property type="match status" value="1"/>
</dbReference>
<dbReference type="InterPro" id="IPR000089">
    <property type="entry name" value="Biotin_lipoyl"/>
</dbReference>
<keyword evidence="5 7" id="KW-0450">Lipoyl</keyword>
<comment type="similarity">
    <text evidence="2 7">Belongs to the 2-oxoacid dehydrogenase family.</text>
</comment>
<feature type="domain" description="Peripheral subunit-binding (PSBD)" evidence="9">
    <location>
        <begin position="163"/>
        <end position="200"/>
    </location>
</feature>
<dbReference type="PANTHER" id="PTHR43178:SF5">
    <property type="entry name" value="LIPOAMIDE ACYLTRANSFERASE COMPONENT OF BRANCHED-CHAIN ALPHA-KETO ACID DEHYDROGENASE COMPLEX, MITOCHONDRIAL"/>
    <property type="match status" value="1"/>
</dbReference>
<dbReference type="InterPro" id="IPR036625">
    <property type="entry name" value="E3-bd_dom_sf"/>
</dbReference>
<comment type="cofactor">
    <cofactor evidence="1 7">
        <name>(R)-lipoate</name>
        <dbReference type="ChEBI" id="CHEBI:83088"/>
    </cofactor>
</comment>
<sequence length="450" mass="48161">MAIQVVMPKWGLTMTEGKITRWFKAEGEPVEKGEPLFEVETSKITNVVEAPASGTLFQILVPAGHTVPVKTIVALIAEPGEQPARMPEGVHGAPEFTPREAGILRTEADSGGAAGFVRATPIARRLAKEWGIDLTSLTGTGPEGRITEQDVRAHKELMEKGPNVSPQARQLAEQAGVDLSRVQGTGPGGRITKADVLRALEASKGAPSVQGPEPAPTAPFRAGSVIPMSGMRKAVADNMMLSLHQSAQLTVFVDVDASELARLRDRIREKHSHPDTPRLSLNDLVAYAVCRALLKFPIMNSWLTDDGILLHDHVHLGIAVALPDGLIVPNVKHAHTKTLPELASAIKDVVTKAREGRLTFDDIQGGTFTITNVGMLGVDGFTPILNPPETAILGVGRVAAKPAVHEGHVAIRQMMTLSLTFDHRVTDGAPAMRFLRALADYLEDPATLIA</sequence>
<dbReference type="SUPFAM" id="SSF47005">
    <property type="entry name" value="Peripheral subunit-binding domain of 2-oxo acid dehydrogenase complex"/>
    <property type="match status" value="2"/>
</dbReference>
<feature type="domain" description="Lipoyl-binding" evidence="8">
    <location>
        <begin position="2"/>
        <end position="77"/>
    </location>
</feature>
<evidence type="ECO:0000256" key="7">
    <source>
        <dbReference type="RuleBase" id="RU003423"/>
    </source>
</evidence>
<dbReference type="InterPro" id="IPR011053">
    <property type="entry name" value="Single_hybrid_motif"/>
</dbReference>
<dbReference type="Pfam" id="PF00364">
    <property type="entry name" value="Biotin_lipoyl"/>
    <property type="match status" value="1"/>
</dbReference>
<organism evidence="10">
    <name type="scientific">Desulfacinum infernum</name>
    <dbReference type="NCBI Taxonomy" id="35837"/>
    <lineage>
        <taxon>Bacteria</taxon>
        <taxon>Pseudomonadati</taxon>
        <taxon>Thermodesulfobacteriota</taxon>
        <taxon>Syntrophobacteria</taxon>
        <taxon>Syntrophobacterales</taxon>
        <taxon>Syntrophobacteraceae</taxon>
        <taxon>Desulfacinum</taxon>
    </lineage>
</organism>
<gene>
    <name evidence="10" type="ORF">ENS06_07095</name>
</gene>
<accession>A0A832A3N8</accession>
<evidence type="ECO:0000259" key="9">
    <source>
        <dbReference type="PROSITE" id="PS51826"/>
    </source>
</evidence>
<evidence type="ECO:0000256" key="4">
    <source>
        <dbReference type="ARBA" id="ARBA00022679"/>
    </source>
</evidence>
<comment type="subunit">
    <text evidence="3">Forms a 24-polypeptide structural core with octahedral symmetry.</text>
</comment>
<dbReference type="PROSITE" id="PS50968">
    <property type="entry name" value="BIOTINYL_LIPOYL"/>
    <property type="match status" value="1"/>
</dbReference>
<dbReference type="Gene3D" id="4.10.320.10">
    <property type="entry name" value="E3-binding domain"/>
    <property type="match status" value="2"/>
</dbReference>
<keyword evidence="4 7" id="KW-0808">Transferase</keyword>
<protein>
    <recommendedName>
        <fullName evidence="7">Dihydrolipoamide acetyltransferase component of pyruvate dehydrogenase complex</fullName>
        <ecNumber evidence="7">2.3.1.-</ecNumber>
    </recommendedName>
</protein>
<dbReference type="AlphaFoldDB" id="A0A832A3N8"/>
<feature type="domain" description="Peripheral subunit-binding (PSBD)" evidence="9">
    <location>
        <begin position="118"/>
        <end position="155"/>
    </location>
</feature>
<dbReference type="EC" id="2.3.1.-" evidence="7"/>
<dbReference type="FunFam" id="3.30.559.10:FF:000007">
    <property type="entry name" value="Dihydrolipoamide acetyltransferase component of pyruvate dehydrogenase complex"/>
    <property type="match status" value="1"/>
</dbReference>
<dbReference type="GO" id="GO:0005737">
    <property type="term" value="C:cytoplasm"/>
    <property type="evidence" value="ECO:0007669"/>
    <property type="project" value="TreeGrafter"/>
</dbReference>
<evidence type="ECO:0000256" key="3">
    <source>
        <dbReference type="ARBA" id="ARBA00011484"/>
    </source>
</evidence>
<dbReference type="Gene3D" id="2.40.50.100">
    <property type="match status" value="1"/>
</dbReference>
<evidence type="ECO:0000313" key="10">
    <source>
        <dbReference type="EMBL" id="HFK97077.1"/>
    </source>
</evidence>
<dbReference type="InterPro" id="IPR050743">
    <property type="entry name" value="2-oxoacid_DH_E2_comp"/>
</dbReference>
<proteinExistence type="inferred from homology"/>
<dbReference type="InterPro" id="IPR003016">
    <property type="entry name" value="2-oxoA_DH_lipoyl-BS"/>
</dbReference>
<dbReference type="CDD" id="cd06849">
    <property type="entry name" value="lipoyl_domain"/>
    <property type="match status" value="1"/>
</dbReference>
<evidence type="ECO:0000256" key="2">
    <source>
        <dbReference type="ARBA" id="ARBA00007317"/>
    </source>
</evidence>
<dbReference type="Pfam" id="PF00198">
    <property type="entry name" value="2-oxoacid_dh"/>
    <property type="match status" value="1"/>
</dbReference>
<name>A0A832A3N8_9BACT</name>
<dbReference type="GO" id="GO:0031405">
    <property type="term" value="F:lipoic acid binding"/>
    <property type="evidence" value="ECO:0007669"/>
    <property type="project" value="TreeGrafter"/>
</dbReference>
<evidence type="ECO:0000256" key="5">
    <source>
        <dbReference type="ARBA" id="ARBA00022823"/>
    </source>
</evidence>
<dbReference type="InterPro" id="IPR023213">
    <property type="entry name" value="CAT-like_dom_sf"/>
</dbReference>
<dbReference type="EMBL" id="DSTK01000021">
    <property type="protein sequence ID" value="HFK97077.1"/>
    <property type="molecule type" value="Genomic_DNA"/>
</dbReference>
<dbReference type="PROSITE" id="PS51826">
    <property type="entry name" value="PSBD"/>
    <property type="match status" value="2"/>
</dbReference>
<keyword evidence="6 7" id="KW-0012">Acyltransferase</keyword>
<evidence type="ECO:0000259" key="8">
    <source>
        <dbReference type="PROSITE" id="PS50968"/>
    </source>
</evidence>
<dbReference type="Pfam" id="PF02817">
    <property type="entry name" value="E3_binding"/>
    <property type="match status" value="2"/>
</dbReference>
<dbReference type="SUPFAM" id="SSF51230">
    <property type="entry name" value="Single hybrid motif"/>
    <property type="match status" value="1"/>
</dbReference>
<comment type="caution">
    <text evidence="10">The sequence shown here is derived from an EMBL/GenBank/DDBJ whole genome shotgun (WGS) entry which is preliminary data.</text>
</comment>
<dbReference type="Gene3D" id="3.30.559.10">
    <property type="entry name" value="Chloramphenicol acetyltransferase-like domain"/>
    <property type="match status" value="1"/>
</dbReference>
<dbReference type="InterPro" id="IPR001078">
    <property type="entry name" value="2-oxoacid_DH_actylTfrase"/>
</dbReference>